<dbReference type="CDD" id="cd01008">
    <property type="entry name" value="PBP2_NrtA_SsuA_CpmA_like"/>
    <property type="match status" value="1"/>
</dbReference>
<gene>
    <name evidence="3" type="ORF">J40TS1_10840</name>
</gene>
<dbReference type="GO" id="GO:0009228">
    <property type="term" value="P:thiamine biosynthetic process"/>
    <property type="evidence" value="ECO:0007669"/>
    <property type="project" value="InterPro"/>
</dbReference>
<feature type="signal peptide" evidence="1">
    <location>
        <begin position="1"/>
        <end position="20"/>
    </location>
</feature>
<evidence type="ECO:0000259" key="2">
    <source>
        <dbReference type="Pfam" id="PF09084"/>
    </source>
</evidence>
<dbReference type="Pfam" id="PF09084">
    <property type="entry name" value="NMT1"/>
    <property type="match status" value="1"/>
</dbReference>
<feature type="chain" id="PRO_5039716980" evidence="1">
    <location>
        <begin position="21"/>
        <end position="361"/>
    </location>
</feature>
<reference evidence="3" key="1">
    <citation type="submission" date="2021-03" db="EMBL/GenBank/DDBJ databases">
        <title>Antimicrobial resistance genes in bacteria isolated from Japanese honey, and their potential for conferring macrolide and lincosamide resistance in the American foulbrood pathogen Paenibacillus larvae.</title>
        <authorList>
            <person name="Okamoto M."/>
            <person name="Kumagai M."/>
            <person name="Kanamori H."/>
            <person name="Takamatsu D."/>
        </authorList>
    </citation>
    <scope>NUCLEOTIDE SEQUENCE</scope>
    <source>
        <strain evidence="3">J40TS1</strain>
    </source>
</reference>
<evidence type="ECO:0000256" key="1">
    <source>
        <dbReference type="SAM" id="SignalP"/>
    </source>
</evidence>
<dbReference type="Proteomes" id="UP000683139">
    <property type="component" value="Unassembled WGS sequence"/>
</dbReference>
<evidence type="ECO:0000313" key="3">
    <source>
        <dbReference type="EMBL" id="GIP15442.1"/>
    </source>
</evidence>
<accession>A0A920CT34</accession>
<keyword evidence="1" id="KW-0732">Signal</keyword>
<dbReference type="InterPro" id="IPR027939">
    <property type="entry name" value="NMT1/THI5"/>
</dbReference>
<evidence type="ECO:0000313" key="4">
    <source>
        <dbReference type="Proteomes" id="UP000683139"/>
    </source>
</evidence>
<protein>
    <submittedName>
        <fullName evidence="3">Nitrate ABC transporter substrate-binding protein</fullName>
    </submittedName>
</protein>
<comment type="caution">
    <text evidence="3">The sequence shown here is derived from an EMBL/GenBank/DDBJ whole genome shotgun (WGS) entry which is preliminary data.</text>
</comment>
<organism evidence="3 4">
    <name type="scientific">Paenibacillus montaniterrae</name>
    <dbReference type="NCBI Taxonomy" id="429341"/>
    <lineage>
        <taxon>Bacteria</taxon>
        <taxon>Bacillati</taxon>
        <taxon>Bacillota</taxon>
        <taxon>Bacilli</taxon>
        <taxon>Bacillales</taxon>
        <taxon>Paenibacillaceae</taxon>
        <taxon>Paenibacillus</taxon>
    </lineage>
</organism>
<dbReference type="PANTHER" id="PTHR31528:SF3">
    <property type="entry name" value="THIAMINE BIOSYNTHESIS PROTEIN HI_0357-RELATED"/>
    <property type="match status" value="1"/>
</dbReference>
<keyword evidence="4" id="KW-1185">Reference proteome</keyword>
<dbReference type="EMBL" id="BOSE01000001">
    <property type="protein sequence ID" value="GIP15442.1"/>
    <property type="molecule type" value="Genomic_DNA"/>
</dbReference>
<name>A0A920CT34_9BACL</name>
<proteinExistence type="predicted"/>
<dbReference type="PROSITE" id="PS51257">
    <property type="entry name" value="PROKAR_LIPOPROTEIN"/>
    <property type="match status" value="1"/>
</dbReference>
<dbReference type="InterPro" id="IPR015168">
    <property type="entry name" value="SsuA/THI5"/>
</dbReference>
<feature type="domain" description="SsuA/THI5-like" evidence="2">
    <location>
        <begin position="70"/>
        <end position="272"/>
    </location>
</feature>
<dbReference type="Gene3D" id="3.40.190.10">
    <property type="entry name" value="Periplasmic binding protein-like II"/>
    <property type="match status" value="2"/>
</dbReference>
<dbReference type="SUPFAM" id="SSF53850">
    <property type="entry name" value="Periplasmic binding protein-like II"/>
    <property type="match status" value="1"/>
</dbReference>
<dbReference type="RefSeq" id="WP_213513647.1">
    <property type="nucleotide sequence ID" value="NZ_BOSE01000001.1"/>
</dbReference>
<sequence>MKKWLWLSLLLVLCACSNQSATSNNNMPVEAEPAPELGSEERKALNAAAGEITYMTGFYYAASPPDIQAVLADELGYFEKLGLNVKIVPGLDAEGMKFLAANQAQFASSGTPSQVIQSVAQGADIRGIATFGSVGTSALLVMEDSTIYAPEDLKGKRVGYHGALPANLIAMLQYNGMSLADIKGVTIGYDVTVLSSGKVDALTVYKSNEPYQLEKLGAKVRLIDPGHFGAETSFGVLAVNQKWAEQHPATVEDFLRALLKAHEFAAAKPEEAIELLAARSETVYDVEAELNRWQVELELITESRDPSTGIGWQTSEQWERESKMLFDAKVIEQPLQADQLINNAFLQAIYDGTNLIWVDES</sequence>
<dbReference type="PANTHER" id="PTHR31528">
    <property type="entry name" value="4-AMINO-5-HYDROXYMETHYL-2-METHYLPYRIMIDINE PHOSPHATE SYNTHASE THI11-RELATED"/>
    <property type="match status" value="1"/>
</dbReference>
<dbReference type="AlphaFoldDB" id="A0A920CT34"/>